<proteinExistence type="predicted"/>
<keyword evidence="1" id="KW-0479">Metal-binding</keyword>
<keyword evidence="1" id="KW-0862">Zinc</keyword>
<dbReference type="AlphaFoldDB" id="A0A8J5NNQ4"/>
<evidence type="ECO:0000313" key="3">
    <source>
        <dbReference type="Proteomes" id="UP000694050"/>
    </source>
</evidence>
<dbReference type="GO" id="GO:0008270">
    <property type="term" value="F:zinc ion binding"/>
    <property type="evidence" value="ECO:0007669"/>
    <property type="project" value="UniProtKB-KW"/>
</dbReference>
<name>A0A8J5NNQ4_FUSOX</name>
<keyword evidence="1" id="KW-0863">Zinc-finger</keyword>
<evidence type="ECO:0000313" key="1">
    <source>
        <dbReference type="EMBL" id="KAG7408265.1"/>
    </source>
</evidence>
<dbReference type="Proteomes" id="UP000694050">
    <property type="component" value="Unassembled WGS sequence"/>
</dbReference>
<evidence type="ECO:0000313" key="2">
    <source>
        <dbReference type="EMBL" id="KAG7409484.1"/>
    </source>
</evidence>
<protein>
    <submittedName>
        <fullName evidence="1">Putative C2H2-type zinc-finger transcription factor orf8</fullName>
    </submittedName>
</protein>
<accession>A0A8J5NNQ4</accession>
<dbReference type="EMBL" id="JAELUQ010000009">
    <property type="protein sequence ID" value="KAG7408265.1"/>
    <property type="molecule type" value="Genomic_DNA"/>
</dbReference>
<reference evidence="1" key="1">
    <citation type="submission" date="2021-04" db="EMBL/GenBank/DDBJ databases">
        <title>First draft genome resource for Brassicaceae pathogens Fusarium oxysporum f. sp. raphani and Fusarium oxysporum f. sp. rapae.</title>
        <authorList>
            <person name="Asai S."/>
        </authorList>
    </citation>
    <scope>NUCLEOTIDE SEQUENCE</scope>
    <source>
        <strain evidence="1">Tf1208</strain>
    </source>
</reference>
<comment type="caution">
    <text evidence="1">The sequence shown here is derived from an EMBL/GenBank/DDBJ whole genome shotgun (WGS) entry which is preliminary data.</text>
</comment>
<organism evidence="1 3">
    <name type="scientific">Fusarium oxysporum f. sp. rapae</name>
    <dbReference type="NCBI Taxonomy" id="485398"/>
    <lineage>
        <taxon>Eukaryota</taxon>
        <taxon>Fungi</taxon>
        <taxon>Dikarya</taxon>
        <taxon>Ascomycota</taxon>
        <taxon>Pezizomycotina</taxon>
        <taxon>Sordariomycetes</taxon>
        <taxon>Hypocreomycetidae</taxon>
        <taxon>Hypocreales</taxon>
        <taxon>Nectriaceae</taxon>
        <taxon>Fusarium</taxon>
        <taxon>Fusarium oxysporum species complex</taxon>
    </lineage>
</organism>
<dbReference type="EMBL" id="JAELUQ010000008">
    <property type="protein sequence ID" value="KAG7409484.1"/>
    <property type="molecule type" value="Genomic_DNA"/>
</dbReference>
<sequence>MWPYYKHLGSYNLMYYIPNLVFSLESPEELRRIQMSLNFPARHLLIAATPHIQKTLPRLQQSQHQLTSTCDQKERSTCTTTIAIHFDLAFSTGQRSAFTQPSLPEASAFRSSILGPELPSMGNISGDSLTPLPQSRPAKLNPSRLYPSVDQLEVKRQSERWHRDMRLSKRRRCIKSNCFIESQPSITELPSTTTTVNIPAYTASLPVTLMNSISTILSSSTYLQSHSSATIEHQQPQLAPVSPTTYPQSLQVSYNMPANYAAAYAIFNQTQSPPAPIGQNTSFVYQVPTLMGSGGTNTQAGHVGILQSPLEPRCWEHGCDGRQFSSFGNLRRHRREKSGKIAKVPCPNCGARFTRTTARNEHLLNGKCKGR</sequence>
<gene>
    <name evidence="2" type="ORF">Forpe1208_v010741</name>
    <name evidence="1" type="ORF">Forpe1208_v012228</name>
</gene>